<sequence length="175" mass="19927">LLQRISHLLNSAENKRDSKLDTPLKIILTLSVSCWRRVKNIRCRKKKMGWTCYSTARQPLDIAVNKLAPEKPQTISRRTAYKMGRANGETIRATMEAGAQDRIFWRSVDLRSAKTSRKVKGERDQPPKTPRTKFTYLVTRSLPEGTTSSPLIVRCQSTVVLQLSVDDDPTTDNRV</sequence>
<dbReference type="AlphaFoldDB" id="A0A0M3HZD6"/>
<keyword evidence="1" id="KW-1185">Reference proteome</keyword>
<dbReference type="Proteomes" id="UP000036681">
    <property type="component" value="Unplaced"/>
</dbReference>
<accession>A0A0M3HZD6</accession>
<dbReference type="WBParaSite" id="ALUE_0000904801-mRNA-1">
    <property type="protein sequence ID" value="ALUE_0000904801-mRNA-1"/>
    <property type="gene ID" value="ALUE_0000904801"/>
</dbReference>
<evidence type="ECO:0000313" key="2">
    <source>
        <dbReference type="WBParaSite" id="ALUE_0000904801-mRNA-1"/>
    </source>
</evidence>
<proteinExistence type="predicted"/>
<protein>
    <submittedName>
        <fullName evidence="2">Ig-like domain-containing protein</fullName>
    </submittedName>
</protein>
<evidence type="ECO:0000313" key="1">
    <source>
        <dbReference type="Proteomes" id="UP000036681"/>
    </source>
</evidence>
<organism evidence="1 2">
    <name type="scientific">Ascaris lumbricoides</name>
    <name type="common">Giant roundworm</name>
    <dbReference type="NCBI Taxonomy" id="6252"/>
    <lineage>
        <taxon>Eukaryota</taxon>
        <taxon>Metazoa</taxon>
        <taxon>Ecdysozoa</taxon>
        <taxon>Nematoda</taxon>
        <taxon>Chromadorea</taxon>
        <taxon>Rhabditida</taxon>
        <taxon>Spirurina</taxon>
        <taxon>Ascaridomorpha</taxon>
        <taxon>Ascaridoidea</taxon>
        <taxon>Ascarididae</taxon>
        <taxon>Ascaris</taxon>
    </lineage>
</organism>
<name>A0A0M3HZD6_ASCLU</name>
<reference evidence="2" key="1">
    <citation type="submission" date="2017-02" db="UniProtKB">
        <authorList>
            <consortium name="WormBaseParasite"/>
        </authorList>
    </citation>
    <scope>IDENTIFICATION</scope>
</reference>